<sequence>MADYYRTREIEKKRLNQILNAKLEPLMPKEINKKNLTTVFSINGYNEPYESKITFYYDKPLNLPRSVEGVDIIQIYKLACRYCMSMAYPYCLCGNINN</sequence>
<dbReference type="EMBL" id="KY523104">
    <property type="protein sequence ID" value="QKU35373.1"/>
    <property type="molecule type" value="Genomic_DNA"/>
</dbReference>
<name>A0A6N1NVN5_9VIRU</name>
<organism evidence="1">
    <name type="scientific">Tupanvirus soda lake</name>
    <dbReference type="NCBI Taxonomy" id="2126985"/>
    <lineage>
        <taxon>Viruses</taxon>
        <taxon>Varidnaviria</taxon>
        <taxon>Bamfordvirae</taxon>
        <taxon>Nucleocytoviricota</taxon>
        <taxon>Megaviricetes</taxon>
        <taxon>Imitervirales</taxon>
        <taxon>Mimiviridae</taxon>
        <taxon>Megamimivirinae</taxon>
        <taxon>Tupanvirus</taxon>
        <taxon>Tupanvirus salinum</taxon>
    </lineage>
</organism>
<reference evidence="1" key="2">
    <citation type="journal article" date="2018" name="Nat. Commun.">
        <title>Tailed giant Tupanvirus possesses the most complete translational apparatus of the known virosphere.</title>
        <authorList>
            <person name="Abrahao J."/>
            <person name="Silva L."/>
            <person name="Silva L.S."/>
            <person name="Khalil J.Y.B."/>
            <person name="Rodrigues R."/>
            <person name="Arantes T."/>
            <person name="Assis F."/>
            <person name="Boratto P."/>
            <person name="Andrade M."/>
            <person name="Kroon E.G."/>
            <person name="Ribeiro B."/>
            <person name="Bergier I."/>
            <person name="Seligmann H."/>
            <person name="Ghigo E."/>
            <person name="Colson P."/>
            <person name="Levasseur A."/>
            <person name="Kroemer G."/>
            <person name="Raoult D."/>
            <person name="La Scola B."/>
        </authorList>
    </citation>
    <scope>NUCLEOTIDE SEQUENCE [LARGE SCALE GENOMIC DNA]</scope>
    <source>
        <strain evidence="1">Soda lake</strain>
    </source>
</reference>
<dbReference type="RefSeq" id="YP_010782036.1">
    <property type="nucleotide sequence ID" value="NC_075039.1"/>
</dbReference>
<protein>
    <submittedName>
        <fullName evidence="1">Putative orfan</fullName>
    </submittedName>
</protein>
<proteinExistence type="predicted"/>
<accession>A0A6N1NVN5</accession>
<dbReference type="GeneID" id="80518800"/>
<evidence type="ECO:0000313" key="1">
    <source>
        <dbReference type="EMBL" id="QKU35373.1"/>
    </source>
</evidence>
<reference evidence="1" key="1">
    <citation type="submission" date="2017-01" db="EMBL/GenBank/DDBJ databases">
        <authorList>
            <person name="Assis F.L."/>
            <person name="Abrahao J.S."/>
            <person name="Silva L."/>
            <person name="Khalil J.B."/>
            <person name="Rodrigues R."/>
            <person name="Silva L.S."/>
            <person name="Arantes T."/>
            <person name="Boratto P."/>
            <person name="Andrade M."/>
            <person name="Kroon E.G."/>
            <person name="Ribeiro B."/>
            <person name="Bergier I."/>
            <person name="Seligmann H."/>
            <person name="Ghigo E."/>
            <person name="Colson P."/>
            <person name="Levasseur A."/>
            <person name="Raoult D."/>
            <person name="Scola B.L."/>
        </authorList>
    </citation>
    <scope>NUCLEOTIDE SEQUENCE</scope>
    <source>
        <strain evidence="1">Soda lake</strain>
    </source>
</reference>
<dbReference type="KEGG" id="vg:80518800"/>